<dbReference type="CDD" id="cd16145">
    <property type="entry name" value="ARS_like"/>
    <property type="match status" value="1"/>
</dbReference>
<evidence type="ECO:0000313" key="3">
    <source>
        <dbReference type="EMBL" id="SDM59867.1"/>
    </source>
</evidence>
<feature type="domain" description="Sulfatase N-terminal" evidence="2">
    <location>
        <begin position="27"/>
        <end position="415"/>
    </location>
</feature>
<feature type="signal peptide" evidence="1">
    <location>
        <begin position="1"/>
        <end position="19"/>
    </location>
</feature>
<dbReference type="RefSeq" id="WP_089892915.1">
    <property type="nucleotide sequence ID" value="NZ_FNGV01000011.1"/>
</dbReference>
<accession>A0A1G9UIZ7</accession>
<dbReference type="InterPro" id="IPR000917">
    <property type="entry name" value="Sulfatase_N"/>
</dbReference>
<dbReference type="InterPro" id="IPR017850">
    <property type="entry name" value="Alkaline_phosphatase_core_sf"/>
</dbReference>
<evidence type="ECO:0000313" key="4">
    <source>
        <dbReference type="Proteomes" id="UP000199440"/>
    </source>
</evidence>
<dbReference type="EMBL" id="FNGV01000011">
    <property type="protein sequence ID" value="SDM59867.1"/>
    <property type="molecule type" value="Genomic_DNA"/>
</dbReference>
<dbReference type="InterPro" id="IPR052701">
    <property type="entry name" value="GAG_Ulvan_Degrading_Sulfatases"/>
</dbReference>
<dbReference type="SUPFAM" id="SSF53649">
    <property type="entry name" value="Alkaline phosphatase-like"/>
    <property type="match status" value="1"/>
</dbReference>
<dbReference type="STRING" id="192904.SAMN04488514_11149"/>
<dbReference type="PANTHER" id="PTHR43751:SF3">
    <property type="entry name" value="SULFATASE N-TERMINAL DOMAIN-CONTAINING PROTEIN"/>
    <property type="match status" value="1"/>
</dbReference>
<dbReference type="Gene3D" id="3.30.1120.10">
    <property type="match status" value="1"/>
</dbReference>
<proteinExistence type="predicted"/>
<dbReference type="Proteomes" id="UP000199440">
    <property type="component" value="Unassembled WGS sequence"/>
</dbReference>
<dbReference type="PANTHER" id="PTHR43751">
    <property type="entry name" value="SULFATASE"/>
    <property type="match status" value="1"/>
</dbReference>
<keyword evidence="4" id="KW-1185">Reference proteome</keyword>
<protein>
    <submittedName>
        <fullName evidence="3">Arylsulfatase A</fullName>
    </submittedName>
</protein>
<feature type="chain" id="PRO_5011432917" evidence="1">
    <location>
        <begin position="20"/>
        <end position="518"/>
    </location>
</feature>
<dbReference type="OrthoDB" id="9764377at2"/>
<keyword evidence="1" id="KW-0732">Signal</keyword>
<organism evidence="3 4">
    <name type="scientific">Kriegella aquimaris</name>
    <dbReference type="NCBI Taxonomy" id="192904"/>
    <lineage>
        <taxon>Bacteria</taxon>
        <taxon>Pseudomonadati</taxon>
        <taxon>Bacteroidota</taxon>
        <taxon>Flavobacteriia</taxon>
        <taxon>Flavobacteriales</taxon>
        <taxon>Flavobacteriaceae</taxon>
        <taxon>Kriegella</taxon>
    </lineage>
</organism>
<evidence type="ECO:0000259" key="2">
    <source>
        <dbReference type="Pfam" id="PF00884"/>
    </source>
</evidence>
<sequence>MKKVILGFILLTVPVAVFAQKEKTEKPNVVLIYADDMGRGMLGTYGQKLFTTPNIDKLATEGIRFDRAYGAMYCAPARASLLTGMHDCHGGDAMTIVKAGIYKELDNGLTLDEIKSKIHTVALPAENDEIFLGEVAQKAGYITAQFGKLEWGFATTPERMQRHGWDHHFGYYDHLRCHGFYPPFLFENGKKIDIPGNTHVDCAKTTEYDSPENFKQRWNMEGKAVYSEHIIMDKLLAFLDANNPKKTDKPFFLYFPSQLPHGPTMVPEVHPELKNNPKLTQWEKEYASMVKMLDDDVGRIYAKLEEMGILDNTIIVFTSDNGHEIYYPEKGRTSKNNVNVKGEEFDNIVTRFNSVVAGDVFDGNNGMSGKKRDNWEGGVRVPLFWYWKDKIKSEKVSDQMVSNYDFLNTLAEIVGTPQIKEKDGVSYAKTLFGEKSKSRNYTVYSSKMGPALVTQEGWKLRYFLKADIFQLYYLPEDYKEVRDLAKKQPEKLQELKAILFKECNENWQNGLGPIQKRV</sequence>
<evidence type="ECO:0000256" key="1">
    <source>
        <dbReference type="SAM" id="SignalP"/>
    </source>
</evidence>
<reference evidence="4" key="1">
    <citation type="submission" date="2016-10" db="EMBL/GenBank/DDBJ databases">
        <authorList>
            <person name="Varghese N."/>
            <person name="Submissions S."/>
        </authorList>
    </citation>
    <scope>NUCLEOTIDE SEQUENCE [LARGE SCALE GENOMIC DNA]</scope>
    <source>
        <strain evidence="4">DSM 19886</strain>
    </source>
</reference>
<dbReference type="Gene3D" id="3.40.720.10">
    <property type="entry name" value="Alkaline Phosphatase, subunit A"/>
    <property type="match status" value="1"/>
</dbReference>
<gene>
    <name evidence="3" type="ORF">SAMN04488514_11149</name>
</gene>
<name>A0A1G9UIZ7_9FLAO</name>
<dbReference type="AlphaFoldDB" id="A0A1G9UIZ7"/>
<dbReference type="Pfam" id="PF00884">
    <property type="entry name" value="Sulfatase"/>
    <property type="match status" value="1"/>
</dbReference>